<dbReference type="Gene3D" id="2.170.130.10">
    <property type="entry name" value="TonB-dependent receptor, plug domain"/>
    <property type="match status" value="1"/>
</dbReference>
<feature type="domain" description="TonB-dependent receptor plug" evidence="11">
    <location>
        <begin position="192"/>
        <end position="313"/>
    </location>
</feature>
<dbReference type="InterPro" id="IPR012910">
    <property type="entry name" value="Plug_dom"/>
</dbReference>
<keyword evidence="2 8" id="KW-0813">Transport</keyword>
<keyword evidence="4 8" id="KW-0812">Transmembrane</keyword>
<evidence type="ECO:0000256" key="9">
    <source>
        <dbReference type="RuleBase" id="RU003357"/>
    </source>
</evidence>
<protein>
    <submittedName>
        <fullName evidence="12">TonB-dependent receptor plug domain-containing protein</fullName>
    </submittedName>
</protein>
<keyword evidence="6 8" id="KW-0472">Membrane</keyword>
<dbReference type="PANTHER" id="PTHR47234">
    <property type="match status" value="1"/>
</dbReference>
<comment type="caution">
    <text evidence="12">The sequence shown here is derived from an EMBL/GenBank/DDBJ whole genome shotgun (WGS) entry which is preliminary data.</text>
</comment>
<evidence type="ECO:0000256" key="1">
    <source>
        <dbReference type="ARBA" id="ARBA00004571"/>
    </source>
</evidence>
<evidence type="ECO:0000313" key="13">
    <source>
        <dbReference type="Proteomes" id="UP001620262"/>
    </source>
</evidence>
<evidence type="ECO:0000259" key="10">
    <source>
        <dbReference type="Pfam" id="PF00593"/>
    </source>
</evidence>
<organism evidence="12 13">
    <name type="scientific">Pseudoalteromonas rhizosphaerae</name>
    <dbReference type="NCBI Taxonomy" id="2518973"/>
    <lineage>
        <taxon>Bacteria</taxon>
        <taxon>Pseudomonadati</taxon>
        <taxon>Pseudomonadota</taxon>
        <taxon>Gammaproteobacteria</taxon>
        <taxon>Alteromonadales</taxon>
        <taxon>Pseudoalteromonadaceae</taxon>
        <taxon>Pseudoalteromonas</taxon>
    </lineage>
</organism>
<name>A0ABW8KZH0_9GAMM</name>
<dbReference type="Gene3D" id="3.55.50.30">
    <property type="match status" value="1"/>
</dbReference>
<gene>
    <name evidence="12" type="ORF">ACI2JU_10520</name>
</gene>
<dbReference type="Gene3D" id="2.40.170.20">
    <property type="entry name" value="TonB-dependent receptor, beta-barrel domain"/>
    <property type="match status" value="1"/>
</dbReference>
<evidence type="ECO:0000256" key="6">
    <source>
        <dbReference type="ARBA" id="ARBA00023136"/>
    </source>
</evidence>
<dbReference type="Proteomes" id="UP001620262">
    <property type="component" value="Unassembled WGS sequence"/>
</dbReference>
<keyword evidence="7 8" id="KW-0998">Cell outer membrane</keyword>
<keyword evidence="13" id="KW-1185">Reference proteome</keyword>
<dbReference type="InterPro" id="IPR039426">
    <property type="entry name" value="TonB-dep_rcpt-like"/>
</dbReference>
<feature type="domain" description="TonB-dependent receptor-like beta-barrel" evidence="10">
    <location>
        <begin position="434"/>
        <end position="942"/>
    </location>
</feature>
<reference evidence="12 13" key="1">
    <citation type="submission" date="2024-11" db="EMBL/GenBank/DDBJ databases">
        <title>The Natural Products Discovery Center: Release of the First 8490 Sequenced Strains for Exploring Actinobacteria Biosynthetic Diversity.</title>
        <authorList>
            <person name="Kalkreuter E."/>
            <person name="Kautsar S.A."/>
            <person name="Yang D."/>
            <person name="Bader C.D."/>
            <person name="Teijaro C.N."/>
            <person name="Fluegel L."/>
            <person name="Davis C.M."/>
            <person name="Simpson J.R."/>
            <person name="Lauterbach L."/>
            <person name="Steele A.D."/>
            <person name="Gui C."/>
            <person name="Meng S."/>
            <person name="Li G."/>
            <person name="Viehrig K."/>
            <person name="Ye F."/>
            <person name="Su P."/>
            <person name="Kiefer A.F."/>
            <person name="Nichols A."/>
            <person name="Cepeda A.J."/>
            <person name="Yan W."/>
            <person name="Fan B."/>
            <person name="Jiang Y."/>
            <person name="Adhikari A."/>
            <person name="Zheng C.-J."/>
            <person name="Schuster L."/>
            <person name="Cowan T.M."/>
            <person name="Smanski M.J."/>
            <person name="Chevrette M.G."/>
            <person name="De Carvalho L.P.S."/>
            <person name="Shen B."/>
        </authorList>
    </citation>
    <scope>NUCLEOTIDE SEQUENCE [LARGE SCALE GENOMIC DNA]</scope>
    <source>
        <strain evidence="12 13">NPDC078403</strain>
    </source>
</reference>
<dbReference type="InterPro" id="IPR037066">
    <property type="entry name" value="Plug_dom_sf"/>
</dbReference>
<evidence type="ECO:0000256" key="5">
    <source>
        <dbReference type="ARBA" id="ARBA00023077"/>
    </source>
</evidence>
<keyword evidence="5 9" id="KW-0798">TonB box</keyword>
<dbReference type="SUPFAM" id="SSF56935">
    <property type="entry name" value="Porins"/>
    <property type="match status" value="1"/>
</dbReference>
<accession>A0ABW8KZH0</accession>
<proteinExistence type="inferred from homology"/>
<comment type="subcellular location">
    <subcellularLocation>
        <location evidence="1 8">Cell outer membrane</location>
        <topology evidence="1 8">Multi-pass membrane protein</topology>
    </subcellularLocation>
</comment>
<keyword evidence="12" id="KW-0675">Receptor</keyword>
<dbReference type="Pfam" id="PF07715">
    <property type="entry name" value="Plug"/>
    <property type="match status" value="1"/>
</dbReference>
<evidence type="ECO:0000256" key="4">
    <source>
        <dbReference type="ARBA" id="ARBA00022692"/>
    </source>
</evidence>
<evidence type="ECO:0000256" key="3">
    <source>
        <dbReference type="ARBA" id="ARBA00022452"/>
    </source>
</evidence>
<comment type="similarity">
    <text evidence="8 9">Belongs to the TonB-dependent receptor family.</text>
</comment>
<dbReference type="PANTHER" id="PTHR47234:SF3">
    <property type="entry name" value="SECRETIN_TONB SHORT N-TERMINAL DOMAIN-CONTAINING PROTEIN"/>
    <property type="match status" value="1"/>
</dbReference>
<dbReference type="PROSITE" id="PS52016">
    <property type="entry name" value="TONB_DEPENDENT_REC_3"/>
    <property type="match status" value="1"/>
</dbReference>
<evidence type="ECO:0000256" key="2">
    <source>
        <dbReference type="ARBA" id="ARBA00022448"/>
    </source>
</evidence>
<sequence>MVNIKSKKIINKKIGLHSGLFFLNCLYKLRSNQTYPICGLIVLAPLVFSLNVQAEAANPQMVQFDIKAQRADQALIEFAKQTEQTVVFSFDLAKQYQAQSVYGYYTQLEALSTMLENTELDAVVDQNGLLSIKLKQINRNDNNMRKLSGVSAAVIPLLMATNSQVANAQEQAAQENIEKIAIVGSRVAGRSVEDLPVPVDILSAEALENTGQTEVGRMLQAIAPSFNFSSSSISDGTDALRPATLRGLGPDQTLVLINGKRRHQASIIHINTSVGRGTAGTDMNAIPAAAIKRIEVLRDGAAAQYGSDAIAGVINIVLKDADEGGKAAVNYGQYSEGDGETVTVDFNKGFALGDDGYLNTTINYRDRAPTNRAGLHGSCQFYGCTELDDGTLLAGDPRELTAPRDTFRIGDADSQQFALTVNTGYELAGGDLYGFITYSTRDNESAAFFRHNANADGNPVLQDGDAVIPMGFLPMINTTIDDISYNFGFKKEFDNSSSLDLSYTYGENSIDYTTSDTINGSYANLLRYDQGLSADDIRATIPRQAYAYGMELSLQTINLDFTQDYDNFSLAMGAELRTDEYRILEGSEYAYRDYDTNNGVNIYDGMSGGIGSENAAGGTQGFGGSSPESSVDESRDVISFYLDAETYIIDDVIISGALRYDNYKGFGDTVNFKLAGNWSVTDDVSLRGAVSTGFRAPSMQQLYFNNISTQFVVGRNGDLIAEEVGTFRNDSTLAQSIGIPKLKEEKSQNMSLGIVYNVTDNINVTVDYYSIDIDDRIVISNRLGKGLSSTLDAALVSSGAGAGQFFLNGADTETQGVDFVATWNTEGLGGTLDFTLAANFTETDVVDLFTPAGSGLETIPVEDVFSSQETSIIEEWQPQDRVNLSALYRLEDWTVNLSLNRYGEYTVEDGGRQTYGAEILTDIKVNYFVTDNLSLNIGANNLFDVYPDKNTIGNSRSGTIVDASGNTIISSTGVFEYSRRSAPFGFNGAYYYVGAEYRF</sequence>
<dbReference type="Pfam" id="PF00593">
    <property type="entry name" value="TonB_dep_Rec_b-barrel"/>
    <property type="match status" value="1"/>
</dbReference>
<dbReference type="CDD" id="cd01347">
    <property type="entry name" value="ligand_gated_channel"/>
    <property type="match status" value="1"/>
</dbReference>
<dbReference type="InterPro" id="IPR000531">
    <property type="entry name" value="Beta-barrel_TonB"/>
</dbReference>
<evidence type="ECO:0000256" key="8">
    <source>
        <dbReference type="PROSITE-ProRule" id="PRU01360"/>
    </source>
</evidence>
<evidence type="ECO:0000259" key="11">
    <source>
        <dbReference type="Pfam" id="PF07715"/>
    </source>
</evidence>
<dbReference type="RefSeq" id="WP_404675381.1">
    <property type="nucleotide sequence ID" value="NZ_JBJDOT010000012.1"/>
</dbReference>
<keyword evidence="3 8" id="KW-1134">Transmembrane beta strand</keyword>
<evidence type="ECO:0000313" key="12">
    <source>
        <dbReference type="EMBL" id="MFK3864310.1"/>
    </source>
</evidence>
<evidence type="ECO:0000256" key="7">
    <source>
        <dbReference type="ARBA" id="ARBA00023237"/>
    </source>
</evidence>
<dbReference type="InterPro" id="IPR036942">
    <property type="entry name" value="Beta-barrel_TonB_sf"/>
</dbReference>
<dbReference type="EMBL" id="JBJDOT010000012">
    <property type="protein sequence ID" value="MFK3864310.1"/>
    <property type="molecule type" value="Genomic_DNA"/>
</dbReference>